<dbReference type="SUPFAM" id="SSF46894">
    <property type="entry name" value="C-terminal effector domain of the bipartite response regulators"/>
    <property type="match status" value="1"/>
</dbReference>
<dbReference type="AlphaFoldDB" id="A0A9D2M3S7"/>
<keyword evidence="2 8" id="KW-0597">Phosphoprotein</keyword>
<evidence type="ECO:0000259" key="11">
    <source>
        <dbReference type="PROSITE" id="PS51755"/>
    </source>
</evidence>
<dbReference type="GO" id="GO:0032993">
    <property type="term" value="C:protein-DNA complex"/>
    <property type="evidence" value="ECO:0007669"/>
    <property type="project" value="TreeGrafter"/>
</dbReference>
<dbReference type="SUPFAM" id="SSF52172">
    <property type="entry name" value="CheY-like"/>
    <property type="match status" value="1"/>
</dbReference>
<feature type="DNA-binding region" description="OmpR/PhoB-type" evidence="9">
    <location>
        <begin position="128"/>
        <end position="224"/>
    </location>
</feature>
<keyword evidence="6" id="KW-0804">Transcription</keyword>
<dbReference type="PROSITE" id="PS50110">
    <property type="entry name" value="RESPONSE_REGULATORY"/>
    <property type="match status" value="1"/>
</dbReference>
<evidence type="ECO:0000256" key="4">
    <source>
        <dbReference type="ARBA" id="ARBA00023015"/>
    </source>
</evidence>
<sequence length="234" mass="26821">MIYILEDDMQIRAMEEYALKAAGFEVCGFENGDDFLKKCAQTPPRLAVLDVMLPGIDGLEVLRRIRQQENTRNVPVIMVTAKTSELDVVTGLDEGADDYITKPFGIMELLSRVKAVLRRTEQEKKQEKTQLECGAVQMDEKTHTVRCFGEEISLTYKEYALLKIFLQHPQEVVTRETLLYEVWGTDFFGESRTLDMHIRTLRQKLGEAGAQIATVRKVGYRMTSHAQEDHRDDD</sequence>
<dbReference type="SMART" id="SM00448">
    <property type="entry name" value="REC"/>
    <property type="match status" value="1"/>
</dbReference>
<dbReference type="SMART" id="SM00862">
    <property type="entry name" value="Trans_reg_C"/>
    <property type="match status" value="1"/>
</dbReference>
<evidence type="ECO:0000256" key="6">
    <source>
        <dbReference type="ARBA" id="ARBA00023163"/>
    </source>
</evidence>
<name>A0A9D2M3S7_9FIRM</name>
<dbReference type="Gene3D" id="3.40.50.2300">
    <property type="match status" value="1"/>
</dbReference>
<proteinExistence type="predicted"/>
<dbReference type="InterPro" id="IPR001867">
    <property type="entry name" value="OmpR/PhoB-type_DNA-bd"/>
</dbReference>
<dbReference type="InterPro" id="IPR036388">
    <property type="entry name" value="WH-like_DNA-bd_sf"/>
</dbReference>
<evidence type="ECO:0000256" key="2">
    <source>
        <dbReference type="ARBA" id="ARBA00022553"/>
    </source>
</evidence>
<evidence type="ECO:0000259" key="10">
    <source>
        <dbReference type="PROSITE" id="PS50110"/>
    </source>
</evidence>
<feature type="modified residue" description="4-aspartylphosphate" evidence="8">
    <location>
        <position position="50"/>
    </location>
</feature>
<keyword evidence="5 9" id="KW-0238">DNA-binding</keyword>
<protein>
    <recommendedName>
        <fullName evidence="1">Stage 0 sporulation protein A homolog</fullName>
    </recommendedName>
</protein>
<keyword evidence="4" id="KW-0805">Transcription regulation</keyword>
<dbReference type="Gene3D" id="1.10.10.10">
    <property type="entry name" value="Winged helix-like DNA-binding domain superfamily/Winged helix DNA-binding domain"/>
    <property type="match status" value="1"/>
</dbReference>
<feature type="domain" description="OmpR/PhoB-type" evidence="11">
    <location>
        <begin position="128"/>
        <end position="224"/>
    </location>
</feature>
<dbReference type="Pfam" id="PF00486">
    <property type="entry name" value="Trans_reg_C"/>
    <property type="match status" value="1"/>
</dbReference>
<dbReference type="InterPro" id="IPR039420">
    <property type="entry name" value="WalR-like"/>
</dbReference>
<organism evidence="12 13">
    <name type="scientific">Candidatus Ruthenibacterium avium</name>
    <dbReference type="NCBI Taxonomy" id="2838751"/>
    <lineage>
        <taxon>Bacteria</taxon>
        <taxon>Bacillati</taxon>
        <taxon>Bacillota</taxon>
        <taxon>Clostridia</taxon>
        <taxon>Eubacteriales</taxon>
        <taxon>Oscillospiraceae</taxon>
        <taxon>Ruthenibacterium</taxon>
    </lineage>
</organism>
<dbReference type="GO" id="GO:0006355">
    <property type="term" value="P:regulation of DNA-templated transcription"/>
    <property type="evidence" value="ECO:0007669"/>
    <property type="project" value="InterPro"/>
</dbReference>
<dbReference type="GO" id="GO:0000156">
    <property type="term" value="F:phosphorelay response regulator activity"/>
    <property type="evidence" value="ECO:0007669"/>
    <property type="project" value="TreeGrafter"/>
</dbReference>
<gene>
    <name evidence="12" type="ORF">H9943_05495</name>
</gene>
<dbReference type="GO" id="GO:0005829">
    <property type="term" value="C:cytosol"/>
    <property type="evidence" value="ECO:0007669"/>
    <property type="project" value="TreeGrafter"/>
</dbReference>
<dbReference type="Pfam" id="PF00072">
    <property type="entry name" value="Response_reg"/>
    <property type="match status" value="1"/>
</dbReference>
<dbReference type="Proteomes" id="UP000824209">
    <property type="component" value="Unassembled WGS sequence"/>
</dbReference>
<dbReference type="EMBL" id="DWYA01000052">
    <property type="protein sequence ID" value="HJB39833.1"/>
    <property type="molecule type" value="Genomic_DNA"/>
</dbReference>
<comment type="caution">
    <text evidence="12">The sequence shown here is derived from an EMBL/GenBank/DDBJ whole genome shotgun (WGS) entry which is preliminary data.</text>
</comment>
<comment type="function">
    <text evidence="7">May play the central regulatory role in sporulation. It may be an element of the effector pathway responsible for the activation of sporulation genes in response to nutritional stress. Spo0A may act in concert with spo0H (a sigma factor) to control the expression of some genes that are critical to the sporulation process.</text>
</comment>
<evidence type="ECO:0000256" key="1">
    <source>
        <dbReference type="ARBA" id="ARBA00018672"/>
    </source>
</evidence>
<dbReference type="InterPro" id="IPR011006">
    <property type="entry name" value="CheY-like_superfamily"/>
</dbReference>
<evidence type="ECO:0000313" key="12">
    <source>
        <dbReference type="EMBL" id="HJB39833.1"/>
    </source>
</evidence>
<evidence type="ECO:0000256" key="9">
    <source>
        <dbReference type="PROSITE-ProRule" id="PRU01091"/>
    </source>
</evidence>
<accession>A0A9D2M3S7</accession>
<evidence type="ECO:0000256" key="5">
    <source>
        <dbReference type="ARBA" id="ARBA00023125"/>
    </source>
</evidence>
<evidence type="ECO:0000256" key="7">
    <source>
        <dbReference type="ARBA" id="ARBA00024867"/>
    </source>
</evidence>
<dbReference type="PANTHER" id="PTHR48111">
    <property type="entry name" value="REGULATOR OF RPOS"/>
    <property type="match status" value="1"/>
</dbReference>
<feature type="domain" description="Response regulatory" evidence="10">
    <location>
        <begin position="1"/>
        <end position="117"/>
    </location>
</feature>
<evidence type="ECO:0000313" key="13">
    <source>
        <dbReference type="Proteomes" id="UP000824209"/>
    </source>
</evidence>
<dbReference type="Gene3D" id="6.10.250.690">
    <property type="match status" value="1"/>
</dbReference>
<dbReference type="CDD" id="cd00383">
    <property type="entry name" value="trans_reg_C"/>
    <property type="match status" value="1"/>
</dbReference>
<evidence type="ECO:0000256" key="8">
    <source>
        <dbReference type="PROSITE-ProRule" id="PRU00169"/>
    </source>
</evidence>
<dbReference type="InterPro" id="IPR016032">
    <property type="entry name" value="Sig_transdc_resp-reg_C-effctor"/>
</dbReference>
<dbReference type="PANTHER" id="PTHR48111:SF40">
    <property type="entry name" value="PHOSPHATE REGULON TRANSCRIPTIONAL REGULATORY PROTEIN PHOB"/>
    <property type="match status" value="1"/>
</dbReference>
<dbReference type="InterPro" id="IPR001789">
    <property type="entry name" value="Sig_transdc_resp-reg_receiver"/>
</dbReference>
<evidence type="ECO:0000256" key="3">
    <source>
        <dbReference type="ARBA" id="ARBA00023012"/>
    </source>
</evidence>
<reference evidence="12" key="1">
    <citation type="journal article" date="2021" name="PeerJ">
        <title>Extensive microbial diversity within the chicken gut microbiome revealed by metagenomics and culture.</title>
        <authorList>
            <person name="Gilroy R."/>
            <person name="Ravi A."/>
            <person name="Getino M."/>
            <person name="Pursley I."/>
            <person name="Horton D.L."/>
            <person name="Alikhan N.F."/>
            <person name="Baker D."/>
            <person name="Gharbi K."/>
            <person name="Hall N."/>
            <person name="Watson M."/>
            <person name="Adriaenssens E.M."/>
            <person name="Foster-Nyarko E."/>
            <person name="Jarju S."/>
            <person name="Secka A."/>
            <person name="Antonio M."/>
            <person name="Oren A."/>
            <person name="Chaudhuri R.R."/>
            <person name="La Ragione R."/>
            <person name="Hildebrand F."/>
            <person name="Pallen M.J."/>
        </authorList>
    </citation>
    <scope>NUCLEOTIDE SEQUENCE</scope>
    <source>
        <strain evidence="12">ChiBcec8-14828</strain>
    </source>
</reference>
<keyword evidence="3" id="KW-0902">Two-component regulatory system</keyword>
<dbReference type="PROSITE" id="PS51755">
    <property type="entry name" value="OMPR_PHOB"/>
    <property type="match status" value="1"/>
</dbReference>
<dbReference type="GO" id="GO:0000976">
    <property type="term" value="F:transcription cis-regulatory region binding"/>
    <property type="evidence" value="ECO:0007669"/>
    <property type="project" value="TreeGrafter"/>
</dbReference>
<reference evidence="12" key="2">
    <citation type="submission" date="2021-04" db="EMBL/GenBank/DDBJ databases">
        <authorList>
            <person name="Gilroy R."/>
        </authorList>
    </citation>
    <scope>NUCLEOTIDE SEQUENCE</scope>
    <source>
        <strain evidence="12">ChiBcec8-14828</strain>
    </source>
</reference>